<evidence type="ECO:0000256" key="2">
    <source>
        <dbReference type="RuleBase" id="RU003679"/>
    </source>
</evidence>
<dbReference type="InterPro" id="IPR017853">
    <property type="entry name" value="GH"/>
</dbReference>
<dbReference type="Pfam" id="PF01301">
    <property type="entry name" value="Glyco_hydro_35"/>
    <property type="match status" value="1"/>
</dbReference>
<name>A0ABS3WHE8_9BACL</name>
<dbReference type="Gene3D" id="2.60.120.260">
    <property type="entry name" value="Galactose-binding domain-like"/>
    <property type="match status" value="3"/>
</dbReference>
<keyword evidence="4" id="KW-0378">Hydrolase</keyword>
<comment type="caution">
    <text evidence="4">The sequence shown here is derived from an EMBL/GenBank/DDBJ whole genome shotgun (WGS) entry which is preliminary data.</text>
</comment>
<proteinExistence type="inferred from homology"/>
<protein>
    <submittedName>
        <fullName evidence="4">Beta-galactosidase</fullName>
        <ecNumber evidence="4">3.2.1.23</ecNumber>
    </submittedName>
</protein>
<sequence>MNMDTTHDTALQLGASSLRIGGQAEIVLCASLFYFRLPRALWRERMEQVKACGYNAIDVYFPWNYHELEEGRWDFAGERDAEFFLRQAAEAGLWVVARPGPYICSEWDGGGLPAYLFAKPGMFIRSAEPAYMEAVKRWYDRILPLLAKYEANRGGTVLCVQLENELDFYDCPDPAAYIAALRDLALGGGITVPLIACAGQGGLREASGLVDGVVPTCNFYPNDRDPAFEDKAASYERRLAELNLPLLVTETNRSHFLLRRLLSCGAKLLGPYLQASGTNFGFTNGTNNWGDPLAFMTSDYDFRGMISPEGHLRPEALEGRLLRRVIRTYGDAIAEAVSAPAAEIAGLERNAGEPAGGALLERTLRLAGGGELLFLANVGGEAEAVTLRLADAAGGARSIPRASRLQSVPMRCAMLPAGVPLARWSVPAGTLRYATAELSDAHLAADRTVLVFHAEHEGEIALALGEAAPAEAANGAAADAASATASAMDHANGTAANAANPADALAAEAAATASHMTVQALDGELVFHYKAVPGQIASATLVLAGGRRLTLIGLAREDALLLAGIGDDGSLSFRPPADYDDAPRVLRVGWTRGDAEPARPLAAEPAVPLPAAEPLEAHGVYRGFAWYRAASGLPEGKRAEGLLLRHGADVVSLYAGADYVGTVAPGGGSRYLPAGDAVAIGAGESLTARVEIWGHANFDDPRLPGLRLNSLKGLAGLTAVTAKWRLTSNWRVRRMRDRALLPELLGPDCDDAAWPIVAFGGWLSPDHPAFEYYRRRFVADGTADAFTLRFQGIQAIARVFVNGAAAGQVHPFDPYVDISAFVRPGEDNLIAVFLERVLGLPAGDVLLYEGNASREWTLSACEEAGLLEHAERLAAGAAAAELPVELAPGGVAWLYGTLPEEAGGVPGGWRVRAEGSGLKLTAFLGDTIVGRLWTAGGASSSRPVFSGGDQASFYLPGPWLREREDGSRLTLLLEAVETGEPGRLERLTFVPVGEPKKRTEEG</sequence>
<evidence type="ECO:0000259" key="3">
    <source>
        <dbReference type="Pfam" id="PF01301"/>
    </source>
</evidence>
<evidence type="ECO:0000313" key="4">
    <source>
        <dbReference type="EMBL" id="MBO7747720.1"/>
    </source>
</evidence>
<keyword evidence="4" id="KW-0326">Glycosidase</keyword>
<dbReference type="PANTHER" id="PTHR23421">
    <property type="entry name" value="BETA-GALACTOSIDASE RELATED"/>
    <property type="match status" value="1"/>
</dbReference>
<dbReference type="InterPro" id="IPR031330">
    <property type="entry name" value="Gly_Hdrlase_35_cat"/>
</dbReference>
<dbReference type="SUPFAM" id="SSF51445">
    <property type="entry name" value="(Trans)glycosidases"/>
    <property type="match status" value="1"/>
</dbReference>
<dbReference type="GO" id="GO:0004565">
    <property type="term" value="F:beta-galactosidase activity"/>
    <property type="evidence" value="ECO:0007669"/>
    <property type="project" value="UniProtKB-EC"/>
</dbReference>
<dbReference type="EC" id="3.2.1.23" evidence="4"/>
<evidence type="ECO:0000256" key="1">
    <source>
        <dbReference type="ARBA" id="ARBA00009809"/>
    </source>
</evidence>
<keyword evidence="5" id="KW-1185">Reference proteome</keyword>
<feature type="domain" description="Glycoside hydrolase 35 catalytic" evidence="3">
    <location>
        <begin position="18"/>
        <end position="315"/>
    </location>
</feature>
<gene>
    <name evidence="4" type="ORF">I8J29_26375</name>
</gene>
<dbReference type="Gene3D" id="3.20.20.80">
    <property type="entry name" value="Glycosidases"/>
    <property type="match status" value="1"/>
</dbReference>
<organism evidence="4 5">
    <name type="scientific">Paenibacillus artemisiicola</name>
    <dbReference type="NCBI Taxonomy" id="1172618"/>
    <lineage>
        <taxon>Bacteria</taxon>
        <taxon>Bacillati</taxon>
        <taxon>Bacillota</taxon>
        <taxon>Bacilli</taxon>
        <taxon>Bacillales</taxon>
        <taxon>Paenibacillaceae</taxon>
        <taxon>Paenibacillus</taxon>
    </lineage>
</organism>
<dbReference type="PRINTS" id="PR00742">
    <property type="entry name" value="GLHYDRLASE35"/>
</dbReference>
<dbReference type="EMBL" id="JAGGDJ010000038">
    <property type="protein sequence ID" value="MBO7747720.1"/>
    <property type="molecule type" value="Genomic_DNA"/>
</dbReference>
<dbReference type="InterPro" id="IPR008979">
    <property type="entry name" value="Galactose-bd-like_sf"/>
</dbReference>
<evidence type="ECO:0000313" key="5">
    <source>
        <dbReference type="Proteomes" id="UP000670947"/>
    </source>
</evidence>
<dbReference type="Proteomes" id="UP000670947">
    <property type="component" value="Unassembled WGS sequence"/>
</dbReference>
<dbReference type="InterPro" id="IPR001944">
    <property type="entry name" value="Glycoside_Hdrlase_35"/>
</dbReference>
<dbReference type="RefSeq" id="WP_208850346.1">
    <property type="nucleotide sequence ID" value="NZ_JAGGDJ010000038.1"/>
</dbReference>
<reference evidence="4 5" key="1">
    <citation type="submission" date="2021-03" db="EMBL/GenBank/DDBJ databases">
        <title>Paenibacillus artemisicola MWE-103 whole genome sequence.</title>
        <authorList>
            <person name="Ham Y.J."/>
        </authorList>
    </citation>
    <scope>NUCLEOTIDE SEQUENCE [LARGE SCALE GENOMIC DNA]</scope>
    <source>
        <strain evidence="4 5">MWE-103</strain>
    </source>
</reference>
<accession>A0ABS3WHE8</accession>
<comment type="similarity">
    <text evidence="1 2">Belongs to the glycosyl hydrolase 35 family.</text>
</comment>
<dbReference type="SUPFAM" id="SSF49785">
    <property type="entry name" value="Galactose-binding domain-like"/>
    <property type="match status" value="1"/>
</dbReference>